<dbReference type="CDD" id="cd00609">
    <property type="entry name" value="AAT_like"/>
    <property type="match status" value="1"/>
</dbReference>
<evidence type="ECO:0000256" key="3">
    <source>
        <dbReference type="ARBA" id="ARBA00022576"/>
    </source>
</evidence>
<comment type="cofactor">
    <cofactor evidence="1">
        <name>pyridoxal 5'-phosphate</name>
        <dbReference type="ChEBI" id="CHEBI:597326"/>
    </cofactor>
</comment>
<dbReference type="Proteomes" id="UP000321926">
    <property type="component" value="Unassembled WGS sequence"/>
</dbReference>
<dbReference type="SUPFAM" id="SSF53383">
    <property type="entry name" value="PLP-dependent transferases"/>
    <property type="match status" value="1"/>
</dbReference>
<sequence length="370" mass="40470">MTDINLASGASYFRSPAPAIATAIAALEAGATGHGTAEGIPELREAIAQRYQADGIAIAPEQVLVTPGSKQALFYLFTTLLQHDSDELVIPTPAWGGFRELMAYGKGKLVELPTAASTGYRLDSADLRKKLNEHSRILLLTNPCNPTGRIYTKQELEGILSVTRDFPDLTIIADEIYDFITYNGAFTSILSCEGAGQEIVVVNGFSKSFAMTDWRLGFMVGPTELVSRCTRFQGATLAGVSNFLQKGAASMLQQRTEVLKPMLEVLQENRRLTAAVLHDIPHLPYFYPEGAYYFFPDFSYYLPGTTPQGTTLTSSQDLCQYLKDEVALQLYAGENFGASGHARLSFAVEKETLQEALIRLKEALEGLVVQ</sequence>
<feature type="domain" description="Aminotransferase class I/classII large" evidence="6">
    <location>
        <begin position="4"/>
        <end position="359"/>
    </location>
</feature>
<dbReference type="InterPro" id="IPR050596">
    <property type="entry name" value="AspAT/PAT-like"/>
</dbReference>
<organism evidence="7 8">
    <name type="scientific">Pontibacter qinzhouensis</name>
    <dbReference type="NCBI Taxonomy" id="2603253"/>
    <lineage>
        <taxon>Bacteria</taxon>
        <taxon>Pseudomonadati</taxon>
        <taxon>Bacteroidota</taxon>
        <taxon>Cytophagia</taxon>
        <taxon>Cytophagales</taxon>
        <taxon>Hymenobacteraceae</taxon>
        <taxon>Pontibacter</taxon>
    </lineage>
</organism>
<dbReference type="PANTHER" id="PTHR46383">
    <property type="entry name" value="ASPARTATE AMINOTRANSFERASE"/>
    <property type="match status" value="1"/>
</dbReference>
<dbReference type="InterPro" id="IPR015421">
    <property type="entry name" value="PyrdxlP-dep_Trfase_major"/>
</dbReference>
<accession>A0A5C8KCW2</accession>
<dbReference type="EMBL" id="VRTY01000015">
    <property type="protein sequence ID" value="TXK49839.1"/>
    <property type="molecule type" value="Genomic_DNA"/>
</dbReference>
<keyword evidence="4 7" id="KW-0808">Transferase</keyword>
<dbReference type="GO" id="GO:0030170">
    <property type="term" value="F:pyridoxal phosphate binding"/>
    <property type="evidence" value="ECO:0007669"/>
    <property type="project" value="InterPro"/>
</dbReference>
<dbReference type="RefSeq" id="WP_147920796.1">
    <property type="nucleotide sequence ID" value="NZ_VRTY01000015.1"/>
</dbReference>
<dbReference type="GO" id="GO:0006520">
    <property type="term" value="P:amino acid metabolic process"/>
    <property type="evidence" value="ECO:0007669"/>
    <property type="project" value="InterPro"/>
</dbReference>
<keyword evidence="5" id="KW-0663">Pyridoxal phosphate</keyword>
<reference evidence="7 8" key="1">
    <citation type="submission" date="2019-08" db="EMBL/GenBank/DDBJ databases">
        <authorList>
            <person name="Shi S."/>
        </authorList>
    </citation>
    <scope>NUCLEOTIDE SEQUENCE [LARGE SCALE GENOMIC DNA]</scope>
    <source>
        <strain evidence="7 8">GY10130</strain>
    </source>
</reference>
<keyword evidence="3 7" id="KW-0032">Aminotransferase</keyword>
<evidence type="ECO:0000256" key="5">
    <source>
        <dbReference type="ARBA" id="ARBA00022898"/>
    </source>
</evidence>
<dbReference type="Gene3D" id="3.90.1150.10">
    <property type="entry name" value="Aspartate Aminotransferase, domain 1"/>
    <property type="match status" value="1"/>
</dbReference>
<evidence type="ECO:0000256" key="4">
    <source>
        <dbReference type="ARBA" id="ARBA00022679"/>
    </source>
</evidence>
<protein>
    <submittedName>
        <fullName evidence="7">Aminotransferase class I/II-fold pyridoxal phosphate-dependent enzyme</fullName>
    </submittedName>
</protein>
<dbReference type="OrthoDB" id="1489696at2"/>
<evidence type="ECO:0000256" key="1">
    <source>
        <dbReference type="ARBA" id="ARBA00001933"/>
    </source>
</evidence>
<dbReference type="Gene3D" id="3.40.640.10">
    <property type="entry name" value="Type I PLP-dependent aspartate aminotransferase-like (Major domain)"/>
    <property type="match status" value="1"/>
</dbReference>
<dbReference type="PANTHER" id="PTHR46383:SF1">
    <property type="entry name" value="ASPARTATE AMINOTRANSFERASE"/>
    <property type="match status" value="1"/>
</dbReference>
<evidence type="ECO:0000256" key="2">
    <source>
        <dbReference type="ARBA" id="ARBA00007441"/>
    </source>
</evidence>
<evidence type="ECO:0000313" key="8">
    <source>
        <dbReference type="Proteomes" id="UP000321926"/>
    </source>
</evidence>
<keyword evidence="8" id="KW-1185">Reference proteome</keyword>
<dbReference type="GO" id="GO:0008483">
    <property type="term" value="F:transaminase activity"/>
    <property type="evidence" value="ECO:0007669"/>
    <property type="project" value="UniProtKB-KW"/>
</dbReference>
<proteinExistence type="inferred from homology"/>
<evidence type="ECO:0000259" key="6">
    <source>
        <dbReference type="Pfam" id="PF00155"/>
    </source>
</evidence>
<name>A0A5C8KCW2_9BACT</name>
<gene>
    <name evidence="7" type="ORF">FVR03_05830</name>
</gene>
<dbReference type="Pfam" id="PF00155">
    <property type="entry name" value="Aminotran_1_2"/>
    <property type="match status" value="1"/>
</dbReference>
<evidence type="ECO:0000313" key="7">
    <source>
        <dbReference type="EMBL" id="TXK49839.1"/>
    </source>
</evidence>
<dbReference type="InterPro" id="IPR004839">
    <property type="entry name" value="Aminotransferase_I/II_large"/>
</dbReference>
<comment type="similarity">
    <text evidence="2">Belongs to the class-I pyridoxal-phosphate-dependent aminotransferase family.</text>
</comment>
<comment type="caution">
    <text evidence="7">The sequence shown here is derived from an EMBL/GenBank/DDBJ whole genome shotgun (WGS) entry which is preliminary data.</text>
</comment>
<dbReference type="InterPro" id="IPR015422">
    <property type="entry name" value="PyrdxlP-dep_Trfase_small"/>
</dbReference>
<dbReference type="InterPro" id="IPR015424">
    <property type="entry name" value="PyrdxlP-dep_Trfase"/>
</dbReference>
<dbReference type="AlphaFoldDB" id="A0A5C8KCW2"/>